<evidence type="ECO:0000313" key="3">
    <source>
        <dbReference type="Proteomes" id="UP000032304"/>
    </source>
</evidence>
<feature type="transmembrane region" description="Helical" evidence="1">
    <location>
        <begin position="42"/>
        <end position="61"/>
    </location>
</feature>
<accession>A0A0D2SR22</accession>
<keyword evidence="1" id="KW-0472">Membrane</keyword>
<organism evidence="2 3">
    <name type="scientific">Gossypium raimondii</name>
    <name type="common">Peruvian cotton</name>
    <name type="synonym">Gossypium klotzschianum subsp. raimondii</name>
    <dbReference type="NCBI Taxonomy" id="29730"/>
    <lineage>
        <taxon>Eukaryota</taxon>
        <taxon>Viridiplantae</taxon>
        <taxon>Streptophyta</taxon>
        <taxon>Embryophyta</taxon>
        <taxon>Tracheophyta</taxon>
        <taxon>Spermatophyta</taxon>
        <taxon>Magnoliopsida</taxon>
        <taxon>eudicotyledons</taxon>
        <taxon>Gunneridae</taxon>
        <taxon>Pentapetalae</taxon>
        <taxon>rosids</taxon>
        <taxon>malvids</taxon>
        <taxon>Malvales</taxon>
        <taxon>Malvaceae</taxon>
        <taxon>Malvoideae</taxon>
        <taxon>Gossypium</taxon>
    </lineage>
</organism>
<reference evidence="2 3" key="1">
    <citation type="journal article" date="2012" name="Nature">
        <title>Repeated polyploidization of Gossypium genomes and the evolution of spinnable cotton fibres.</title>
        <authorList>
            <person name="Paterson A.H."/>
            <person name="Wendel J.F."/>
            <person name="Gundlach H."/>
            <person name="Guo H."/>
            <person name="Jenkins J."/>
            <person name="Jin D."/>
            <person name="Llewellyn D."/>
            <person name="Showmaker K.C."/>
            <person name="Shu S."/>
            <person name="Udall J."/>
            <person name="Yoo M.J."/>
            <person name="Byers R."/>
            <person name="Chen W."/>
            <person name="Doron-Faigenboim A."/>
            <person name="Duke M.V."/>
            <person name="Gong L."/>
            <person name="Grimwood J."/>
            <person name="Grover C."/>
            <person name="Grupp K."/>
            <person name="Hu G."/>
            <person name="Lee T.H."/>
            <person name="Li J."/>
            <person name="Lin L."/>
            <person name="Liu T."/>
            <person name="Marler B.S."/>
            <person name="Page J.T."/>
            <person name="Roberts A.W."/>
            <person name="Romanel E."/>
            <person name="Sanders W.S."/>
            <person name="Szadkowski E."/>
            <person name="Tan X."/>
            <person name="Tang H."/>
            <person name="Xu C."/>
            <person name="Wang J."/>
            <person name="Wang Z."/>
            <person name="Zhang D."/>
            <person name="Zhang L."/>
            <person name="Ashrafi H."/>
            <person name="Bedon F."/>
            <person name="Bowers J.E."/>
            <person name="Brubaker C.L."/>
            <person name="Chee P.W."/>
            <person name="Das S."/>
            <person name="Gingle A.R."/>
            <person name="Haigler C.H."/>
            <person name="Harker D."/>
            <person name="Hoffmann L.V."/>
            <person name="Hovav R."/>
            <person name="Jones D.C."/>
            <person name="Lemke C."/>
            <person name="Mansoor S."/>
            <person name="ur Rahman M."/>
            <person name="Rainville L.N."/>
            <person name="Rambani A."/>
            <person name="Reddy U.K."/>
            <person name="Rong J.K."/>
            <person name="Saranga Y."/>
            <person name="Scheffler B.E."/>
            <person name="Scheffler J.A."/>
            <person name="Stelly D.M."/>
            <person name="Triplett B.A."/>
            <person name="Van Deynze A."/>
            <person name="Vaslin M.F."/>
            <person name="Waghmare V.N."/>
            <person name="Walford S.A."/>
            <person name="Wright R.J."/>
            <person name="Zaki E.A."/>
            <person name="Zhang T."/>
            <person name="Dennis E.S."/>
            <person name="Mayer K.F."/>
            <person name="Peterson D.G."/>
            <person name="Rokhsar D.S."/>
            <person name="Wang X."/>
            <person name="Schmutz J."/>
        </authorList>
    </citation>
    <scope>NUCLEOTIDE SEQUENCE [LARGE SCALE GENOMIC DNA]</scope>
</reference>
<dbReference type="EMBL" id="CM001749">
    <property type="protein sequence ID" value="KJB65808.1"/>
    <property type="molecule type" value="Genomic_DNA"/>
</dbReference>
<evidence type="ECO:0000256" key="1">
    <source>
        <dbReference type="SAM" id="Phobius"/>
    </source>
</evidence>
<dbReference type="EMBL" id="CM001749">
    <property type="protein sequence ID" value="KJB65806.1"/>
    <property type="molecule type" value="Genomic_DNA"/>
</dbReference>
<evidence type="ECO:0000313" key="2">
    <source>
        <dbReference type="EMBL" id="KJB65808.1"/>
    </source>
</evidence>
<dbReference type="AlphaFoldDB" id="A0A0D2SR22"/>
<keyword evidence="1" id="KW-0812">Transmembrane</keyword>
<keyword evidence="3" id="KW-1185">Reference proteome</keyword>
<dbReference type="Gramene" id="KJB65806">
    <property type="protein sequence ID" value="KJB65806"/>
    <property type="gene ID" value="B456_010G113900"/>
</dbReference>
<dbReference type="Proteomes" id="UP000032304">
    <property type="component" value="Chromosome 10"/>
</dbReference>
<keyword evidence="1" id="KW-1133">Transmembrane helix</keyword>
<gene>
    <name evidence="2" type="ORF">B456_010G113900</name>
</gene>
<proteinExistence type="predicted"/>
<sequence>MLLVPQLAKLSKNSDQQHHPPMISFHLFSNILKKPISHQASIPFFQTFCTFLSVIFFFFTIERASPSTSTAVNPKSRPS</sequence>
<name>A0A0D2SR22_GOSRA</name>
<dbReference type="EMBL" id="CM001749">
    <property type="protein sequence ID" value="KJB65807.1"/>
    <property type="molecule type" value="Genomic_DNA"/>
</dbReference>
<dbReference type="Gramene" id="KJB65807">
    <property type="protein sequence ID" value="KJB65807"/>
    <property type="gene ID" value="B456_010G113900"/>
</dbReference>
<protein>
    <submittedName>
        <fullName evidence="2">Uncharacterized protein</fullName>
    </submittedName>
</protein>
<dbReference type="Gramene" id="KJB65808">
    <property type="protein sequence ID" value="KJB65808"/>
    <property type="gene ID" value="B456_010G113900"/>
</dbReference>